<comment type="caution">
    <text evidence="2">The sequence shown here is derived from an EMBL/GenBank/DDBJ whole genome shotgun (WGS) entry which is preliminary data.</text>
</comment>
<evidence type="ECO:0000313" key="3">
    <source>
        <dbReference type="Proteomes" id="UP000290567"/>
    </source>
</evidence>
<name>A0A4P5PBM1_9ENTE</name>
<keyword evidence="3" id="KW-1185">Reference proteome</keyword>
<dbReference type="AlphaFoldDB" id="A0A4P5PBM1"/>
<feature type="chain" id="PRO_5020821712" evidence="1">
    <location>
        <begin position="24"/>
        <end position="253"/>
    </location>
</feature>
<sequence length="253" mass="28375">MKKRKLVVCGLSLLIVCISSLSASSLGTFEGGSSLAIAASKKKKDPNTDMRKQNTYKEGSYLIGQDAPEGEYLIVSAKNFLESRKDFYFGSYTIYSDANKTAEIESSNINVPIEDLTKDSLFSKAKFKKKTVNEFSADLVYLKSGQFIELGNTKMYPSEYREKVNAKKLFEGTYKVGRDIPTGTYKTEAFNPDGGETLHTIRIMNSVDPSLGTSSWIKFYQDYSDETYPQNITLNEGEYVSFSDLILKLKKNN</sequence>
<accession>A0A4P5PBM1</accession>
<gene>
    <name evidence="2" type="ORF">NRIC_12290</name>
</gene>
<proteinExistence type="predicted"/>
<reference evidence="3" key="1">
    <citation type="submission" date="2019-02" db="EMBL/GenBank/DDBJ databases">
        <title>Draft genome sequence of Enterococcus sp. Gos25-1.</title>
        <authorList>
            <person name="Tanaka N."/>
            <person name="Shiwa Y."/>
            <person name="Fujita N."/>
        </authorList>
    </citation>
    <scope>NUCLEOTIDE SEQUENCE [LARGE SCALE GENOMIC DNA]</scope>
    <source>
        <strain evidence="3">Gos25-1</strain>
    </source>
</reference>
<dbReference type="Proteomes" id="UP000290567">
    <property type="component" value="Unassembled WGS sequence"/>
</dbReference>
<organism evidence="2 3">
    <name type="scientific">Enterococcus florum</name>
    <dbReference type="NCBI Taxonomy" id="2480627"/>
    <lineage>
        <taxon>Bacteria</taxon>
        <taxon>Bacillati</taxon>
        <taxon>Bacillota</taxon>
        <taxon>Bacilli</taxon>
        <taxon>Lactobacillales</taxon>
        <taxon>Enterococcaceae</taxon>
        <taxon>Enterococcus</taxon>
    </lineage>
</organism>
<dbReference type="EMBL" id="BJCC01000009">
    <property type="protein sequence ID" value="GCF93338.1"/>
    <property type="molecule type" value="Genomic_DNA"/>
</dbReference>
<protein>
    <submittedName>
        <fullName evidence="2">Uncharacterized protein</fullName>
    </submittedName>
</protein>
<evidence type="ECO:0000313" key="2">
    <source>
        <dbReference type="EMBL" id="GCF93338.1"/>
    </source>
</evidence>
<dbReference type="RefSeq" id="WP_146621792.1">
    <property type="nucleotide sequence ID" value="NZ_BJCC01000009.1"/>
</dbReference>
<evidence type="ECO:0000256" key="1">
    <source>
        <dbReference type="SAM" id="SignalP"/>
    </source>
</evidence>
<dbReference type="OrthoDB" id="1650483at2"/>
<keyword evidence="1" id="KW-0732">Signal</keyword>
<feature type="signal peptide" evidence="1">
    <location>
        <begin position="1"/>
        <end position="23"/>
    </location>
</feature>